<dbReference type="PROSITE" id="PS51671">
    <property type="entry name" value="ACT"/>
    <property type="match status" value="1"/>
</dbReference>
<feature type="domain" description="ACT" evidence="1">
    <location>
        <begin position="74"/>
        <end position="145"/>
    </location>
</feature>
<dbReference type="AlphaFoldDB" id="A0A4E0PWW7"/>
<evidence type="ECO:0000313" key="2">
    <source>
        <dbReference type="EMBL" id="TGC10531.1"/>
    </source>
</evidence>
<dbReference type="RefSeq" id="WP_135388910.1">
    <property type="nucleotide sequence ID" value="NZ_PGGK01000003.1"/>
</dbReference>
<sequence>MEDKIIKQISLFAENKPGRLANIASNFRKAGINIRAFTIAEAGDFGIIRMVVDRPDIAHNVLHDAGFTVSETSVLGIEMEDVPGGLGKIADVLGEKNINIDYAYAFVTKTEKALLILRVNNIEVAINVLQGSGIKLIDMADIQQI</sequence>
<dbReference type="InterPro" id="IPR045865">
    <property type="entry name" value="ACT-like_dom_sf"/>
</dbReference>
<evidence type="ECO:0000259" key="1">
    <source>
        <dbReference type="PROSITE" id="PS51671"/>
    </source>
</evidence>
<reference evidence="2 3" key="1">
    <citation type="submission" date="2017-11" db="EMBL/GenBank/DDBJ databases">
        <title>Isolation and Characterization of Methanogenic Archaea from Saline Meromictic Lake at Siberia.</title>
        <authorList>
            <person name="Shen Y."/>
            <person name="Huang H.-H."/>
            <person name="Lai M.-C."/>
            <person name="Chen S.-C."/>
        </authorList>
    </citation>
    <scope>NUCLEOTIDE SEQUENCE [LARGE SCALE GENOMIC DNA]</scope>
    <source>
        <strain evidence="2 3">SY-01</strain>
    </source>
</reference>
<proteinExistence type="predicted"/>
<dbReference type="PANTHER" id="PTHR40099:SF1">
    <property type="entry name" value="ACETOLACTATE SYNTHASE, SMALL SUBUNIT"/>
    <property type="match status" value="1"/>
</dbReference>
<dbReference type="Proteomes" id="UP000297295">
    <property type="component" value="Unassembled WGS sequence"/>
</dbReference>
<dbReference type="InterPro" id="IPR002912">
    <property type="entry name" value="ACT_dom"/>
</dbReference>
<keyword evidence="3" id="KW-1185">Reference proteome</keyword>
<dbReference type="InterPro" id="IPR045739">
    <property type="entry name" value="ACT_dom_pair"/>
</dbReference>
<dbReference type="Pfam" id="PF19571">
    <property type="entry name" value="ACT_8"/>
    <property type="match status" value="1"/>
</dbReference>
<dbReference type="PANTHER" id="PTHR40099">
    <property type="entry name" value="ACETOLACTATE SYNTHASE, SMALL SUBUNIT"/>
    <property type="match status" value="1"/>
</dbReference>
<dbReference type="OrthoDB" id="53154at2157"/>
<dbReference type="CDD" id="cd04882">
    <property type="entry name" value="ACT_Bt0572_2"/>
    <property type="match status" value="1"/>
</dbReference>
<organism evidence="2 3">
    <name type="scientific">Methanolobus halotolerans</name>
    <dbReference type="NCBI Taxonomy" id="2052935"/>
    <lineage>
        <taxon>Archaea</taxon>
        <taxon>Methanobacteriati</taxon>
        <taxon>Methanobacteriota</taxon>
        <taxon>Stenosarchaea group</taxon>
        <taxon>Methanomicrobia</taxon>
        <taxon>Methanosarcinales</taxon>
        <taxon>Methanosarcinaceae</taxon>
        <taxon>Methanolobus</taxon>
    </lineage>
</organism>
<evidence type="ECO:0000313" key="3">
    <source>
        <dbReference type="Proteomes" id="UP000297295"/>
    </source>
</evidence>
<name>A0A4E0PWW7_9EURY</name>
<gene>
    <name evidence="2" type="ORF">CUN85_03290</name>
</gene>
<dbReference type="Gene3D" id="3.30.2130.10">
    <property type="entry name" value="VC0802-like"/>
    <property type="match status" value="1"/>
</dbReference>
<dbReference type="SUPFAM" id="SSF55021">
    <property type="entry name" value="ACT-like"/>
    <property type="match status" value="2"/>
</dbReference>
<accession>A0A4E0PWW7</accession>
<dbReference type="EMBL" id="PGGK01000003">
    <property type="protein sequence ID" value="TGC10531.1"/>
    <property type="molecule type" value="Genomic_DNA"/>
</dbReference>
<protein>
    <submittedName>
        <fullName evidence="2">Acetolactate synthase</fullName>
    </submittedName>
</protein>
<dbReference type="CDD" id="cd04908">
    <property type="entry name" value="ACT_Bt0572_1"/>
    <property type="match status" value="1"/>
</dbReference>
<comment type="caution">
    <text evidence="2">The sequence shown here is derived from an EMBL/GenBank/DDBJ whole genome shotgun (WGS) entry which is preliminary data.</text>
</comment>